<dbReference type="RefSeq" id="WP_091073194.1">
    <property type="nucleotide sequence ID" value="NZ_LT629799.1"/>
</dbReference>
<evidence type="ECO:0000256" key="6">
    <source>
        <dbReference type="ARBA" id="ARBA00023136"/>
    </source>
</evidence>
<evidence type="ECO:0000256" key="7">
    <source>
        <dbReference type="SAM" id="MobiDB-lite"/>
    </source>
</evidence>
<evidence type="ECO:0000256" key="3">
    <source>
        <dbReference type="ARBA" id="ARBA00022475"/>
    </source>
</evidence>
<evidence type="ECO:0000256" key="1">
    <source>
        <dbReference type="ARBA" id="ARBA00004651"/>
    </source>
</evidence>
<gene>
    <name evidence="9" type="ORF">SAMN04488544_0609</name>
</gene>
<dbReference type="GO" id="GO:0005886">
    <property type="term" value="C:plasma membrane"/>
    <property type="evidence" value="ECO:0007669"/>
    <property type="project" value="UniProtKB-SubCell"/>
</dbReference>
<sequence length="214" mass="22215">MSPNLTLALVAGVLVAAGVYLVLERSLTRILVGVLLASNGVNVLFLVASGAAGGAPITGVTEPRDMSDPLPQAFVLTAIVITLAVTAFLLTLAYRSFQIAGNDEVSDDVEDSAIRRLALDDETSGSYEPDDEGHPDEEGQATGEQEGERVTADPESSDADPAGFENSTEGETDQEPEPETPAETPKAPVAVRAPGEPPPGYLSGARRTPEEDGS</sequence>
<feature type="transmembrane region" description="Helical" evidence="8">
    <location>
        <begin position="6"/>
        <end position="23"/>
    </location>
</feature>
<dbReference type="Proteomes" id="UP000198825">
    <property type="component" value="Chromosome I"/>
</dbReference>
<reference evidence="10" key="1">
    <citation type="submission" date="2016-10" db="EMBL/GenBank/DDBJ databases">
        <authorList>
            <person name="Varghese N."/>
            <person name="Submissions S."/>
        </authorList>
    </citation>
    <scope>NUCLEOTIDE SEQUENCE [LARGE SCALE GENOMIC DNA]</scope>
    <source>
        <strain evidence="10">DSM 21743</strain>
    </source>
</reference>
<feature type="compositionally biased region" description="Acidic residues" evidence="7">
    <location>
        <begin position="120"/>
        <end position="139"/>
    </location>
</feature>
<comment type="subcellular location">
    <subcellularLocation>
        <location evidence="1">Cell membrane</location>
        <topology evidence="1">Multi-pass membrane protein</topology>
    </subcellularLocation>
</comment>
<dbReference type="InterPro" id="IPR039428">
    <property type="entry name" value="NUOK/Mnh_C1-like"/>
</dbReference>
<keyword evidence="3" id="KW-1003">Cell membrane</keyword>
<feature type="compositionally biased region" description="Acidic residues" evidence="7">
    <location>
        <begin position="168"/>
        <end position="180"/>
    </location>
</feature>
<dbReference type="Pfam" id="PF00420">
    <property type="entry name" value="Oxidored_q2"/>
    <property type="match status" value="1"/>
</dbReference>
<feature type="transmembrane region" description="Helical" evidence="8">
    <location>
        <begin position="30"/>
        <end position="53"/>
    </location>
</feature>
<evidence type="ECO:0000313" key="10">
    <source>
        <dbReference type="Proteomes" id="UP000198825"/>
    </source>
</evidence>
<evidence type="ECO:0000256" key="5">
    <source>
        <dbReference type="ARBA" id="ARBA00022989"/>
    </source>
</evidence>
<keyword evidence="10" id="KW-1185">Reference proteome</keyword>
<dbReference type="PANTHER" id="PTHR34583">
    <property type="entry name" value="ANTIPORTER SUBUNIT MNHC2-RELATED"/>
    <property type="match status" value="1"/>
</dbReference>
<dbReference type="Gene3D" id="1.10.287.3510">
    <property type="match status" value="1"/>
</dbReference>
<evidence type="ECO:0000256" key="4">
    <source>
        <dbReference type="ARBA" id="ARBA00022692"/>
    </source>
</evidence>
<name>A0A1H2LPX3_9ACTN</name>
<keyword evidence="5 8" id="KW-1133">Transmembrane helix</keyword>
<feature type="transmembrane region" description="Helical" evidence="8">
    <location>
        <begin position="73"/>
        <end position="94"/>
    </location>
</feature>
<dbReference type="InterPro" id="IPR050601">
    <property type="entry name" value="CPA3_antiporter_subunitC"/>
</dbReference>
<dbReference type="OrthoDB" id="9799219at2"/>
<keyword evidence="6 8" id="KW-0472">Membrane</keyword>
<dbReference type="NCBIfam" id="NF005929">
    <property type="entry name" value="PRK07946.1"/>
    <property type="match status" value="1"/>
</dbReference>
<dbReference type="STRING" id="546874.SAMN04488544_0609"/>
<dbReference type="EMBL" id="LT629799">
    <property type="protein sequence ID" value="SDU82969.1"/>
    <property type="molecule type" value="Genomic_DNA"/>
</dbReference>
<evidence type="ECO:0000256" key="2">
    <source>
        <dbReference type="ARBA" id="ARBA00010388"/>
    </source>
</evidence>
<evidence type="ECO:0000256" key="8">
    <source>
        <dbReference type="SAM" id="Phobius"/>
    </source>
</evidence>
<accession>A0A1H2LPX3</accession>
<feature type="region of interest" description="Disordered" evidence="7">
    <location>
        <begin position="118"/>
        <end position="214"/>
    </location>
</feature>
<organism evidence="9 10">
    <name type="scientific">Microlunatus sagamiharensis</name>
    <dbReference type="NCBI Taxonomy" id="546874"/>
    <lineage>
        <taxon>Bacteria</taxon>
        <taxon>Bacillati</taxon>
        <taxon>Actinomycetota</taxon>
        <taxon>Actinomycetes</taxon>
        <taxon>Propionibacteriales</taxon>
        <taxon>Propionibacteriaceae</taxon>
        <taxon>Microlunatus</taxon>
    </lineage>
</organism>
<evidence type="ECO:0000313" key="9">
    <source>
        <dbReference type="EMBL" id="SDU82969.1"/>
    </source>
</evidence>
<proteinExistence type="inferred from homology"/>
<dbReference type="PANTHER" id="PTHR34583:SF2">
    <property type="entry name" value="ANTIPORTER SUBUNIT MNHC2-RELATED"/>
    <property type="match status" value="1"/>
</dbReference>
<comment type="similarity">
    <text evidence="2">Belongs to the CPA3 antiporters (TC 2.A.63) subunit C family.</text>
</comment>
<protein>
    <submittedName>
        <fullName evidence="9">Multicomponent Na+:H+ antiporter subunit C</fullName>
    </submittedName>
</protein>
<keyword evidence="4 8" id="KW-0812">Transmembrane</keyword>
<dbReference type="AlphaFoldDB" id="A0A1H2LPX3"/>